<dbReference type="STRING" id="469382.Hbor_20830"/>
<feature type="transmembrane region" description="Helical" evidence="2">
    <location>
        <begin position="35"/>
        <end position="57"/>
    </location>
</feature>
<dbReference type="KEGG" id="hbo:Hbor_20830"/>
<dbReference type="EMBL" id="CP001690">
    <property type="protein sequence ID" value="ADQ67648.1"/>
    <property type="molecule type" value="Genomic_DNA"/>
</dbReference>
<feature type="compositionally biased region" description="Basic and acidic residues" evidence="1">
    <location>
        <begin position="10"/>
        <end position="27"/>
    </location>
</feature>
<keyword evidence="4" id="KW-1185">Reference proteome</keyword>
<organism evidence="3 4">
    <name type="scientific">Halogeometricum borinquense (strain ATCC 700274 / DSM 11551 / JCM 10706 / KCTC 4070 / PR3)</name>
    <dbReference type="NCBI Taxonomy" id="469382"/>
    <lineage>
        <taxon>Archaea</taxon>
        <taxon>Methanobacteriati</taxon>
        <taxon>Methanobacteriota</taxon>
        <taxon>Stenosarchaea group</taxon>
        <taxon>Halobacteria</taxon>
        <taxon>Halobacteriales</taxon>
        <taxon>Haloferacaceae</taxon>
        <taxon>Halogeometricum</taxon>
    </lineage>
</organism>
<keyword evidence="2" id="KW-1133">Transmembrane helix</keyword>
<keyword evidence="2" id="KW-0472">Membrane</keyword>
<protein>
    <submittedName>
        <fullName evidence="3">Uncharacterized protein</fullName>
    </submittedName>
</protein>
<dbReference type="HOGENOM" id="CLU_127456_0_0_2"/>
<dbReference type="AlphaFoldDB" id="E4NPH8"/>
<evidence type="ECO:0000313" key="4">
    <source>
        <dbReference type="Proteomes" id="UP000006663"/>
    </source>
</evidence>
<dbReference type="eggNOG" id="arCOG06117">
    <property type="taxonomic scope" value="Archaea"/>
</dbReference>
<feature type="region of interest" description="Disordered" evidence="1">
    <location>
        <begin position="1"/>
        <end position="27"/>
    </location>
</feature>
<dbReference type="Pfam" id="PF23958">
    <property type="entry name" value="DUF7287"/>
    <property type="match status" value="1"/>
</dbReference>
<accession>E4NPH8</accession>
<dbReference type="Proteomes" id="UP000006663">
    <property type="component" value="Chromosome"/>
</dbReference>
<name>E4NPH8_HALBP</name>
<reference evidence="3 4" key="1">
    <citation type="journal article" date="2009" name="Stand. Genomic Sci.">
        <title>Complete genome sequence of Halogeometricum borinquense type strain (PR3).</title>
        <authorList>
            <person name="Malfatti S."/>
            <person name="Tindall B.J."/>
            <person name="Schneider S."/>
            <person name="Fahnrich R."/>
            <person name="Lapidus A."/>
            <person name="Labuttii K."/>
            <person name="Copeland A."/>
            <person name="Glavina Del Rio T."/>
            <person name="Nolan M."/>
            <person name="Chen F."/>
            <person name="Lucas S."/>
            <person name="Tice H."/>
            <person name="Cheng J.F."/>
            <person name="Bruce D."/>
            <person name="Goodwin L."/>
            <person name="Pitluck S."/>
            <person name="Anderson I."/>
            <person name="Pati A."/>
            <person name="Ivanova N."/>
            <person name="Mavromatis K."/>
            <person name="Chen A."/>
            <person name="Palaniappan K."/>
            <person name="D'haeseleer P."/>
            <person name="Goker M."/>
            <person name="Bristow J."/>
            <person name="Eisen J.A."/>
            <person name="Markowitz V."/>
            <person name="Hugenholtz P."/>
            <person name="Kyrpides N.C."/>
            <person name="Klenk H.P."/>
            <person name="Chain P."/>
        </authorList>
    </citation>
    <scope>NUCLEOTIDE SEQUENCE [LARGE SCALE GENOMIC DNA]</scope>
    <source>
        <strain evidence="4">ATCC 700274 / DSM 11551 / JCM 10706 / KCTC 4070 / PR3</strain>
    </source>
</reference>
<evidence type="ECO:0000313" key="3">
    <source>
        <dbReference type="EMBL" id="ADQ67648.1"/>
    </source>
</evidence>
<proteinExistence type="predicted"/>
<keyword evidence="2" id="KW-0812">Transmembrane</keyword>
<evidence type="ECO:0000256" key="2">
    <source>
        <dbReference type="SAM" id="Phobius"/>
    </source>
</evidence>
<evidence type="ECO:0000256" key="1">
    <source>
        <dbReference type="SAM" id="MobiDB-lite"/>
    </source>
</evidence>
<sequence>MGGGWMTSGRGRETERECRHERKQEHERAQTTMDFTVGISIFLLVVVFVVAFVPGIFEPFEGADQTQTADRLGTSLASDALGEPGTPAALNATCTWSFFRQMQTGTDTTADCGFDATTDTVAATLGVTDVAVNVTVFDDGAVAELDSPDGIAGTKRELRAGPPVPTSRGVATARRAVLLDDRTRQLVVRVW</sequence>
<dbReference type="InterPro" id="IPR056613">
    <property type="entry name" value="DUF7287"/>
</dbReference>
<gene>
    <name evidence="3" type="ordered locus">Hbor_20830</name>
</gene>